<evidence type="ECO:0000256" key="4">
    <source>
        <dbReference type="ARBA" id="ARBA00022679"/>
    </source>
</evidence>
<dbReference type="Gene3D" id="1.10.510.10">
    <property type="entry name" value="Transferase(Phosphotransferase) domain 1"/>
    <property type="match status" value="1"/>
</dbReference>
<organism evidence="14 15">
    <name type="scientific">Iris pallida</name>
    <name type="common">Sweet iris</name>
    <dbReference type="NCBI Taxonomy" id="29817"/>
    <lineage>
        <taxon>Eukaryota</taxon>
        <taxon>Viridiplantae</taxon>
        <taxon>Streptophyta</taxon>
        <taxon>Embryophyta</taxon>
        <taxon>Tracheophyta</taxon>
        <taxon>Spermatophyta</taxon>
        <taxon>Magnoliopsida</taxon>
        <taxon>Liliopsida</taxon>
        <taxon>Asparagales</taxon>
        <taxon>Iridaceae</taxon>
        <taxon>Iridoideae</taxon>
        <taxon>Irideae</taxon>
        <taxon>Iris</taxon>
    </lineage>
</organism>
<accession>A0AAX6H8D4</accession>
<keyword evidence="6" id="KW-0418">Kinase</keyword>
<gene>
    <name evidence="14" type="ORF">M6B38_324085</name>
</gene>
<comment type="caution">
    <text evidence="14">The sequence shown here is derived from an EMBL/GenBank/DDBJ whole genome shotgun (WGS) entry which is preliminary data.</text>
</comment>
<dbReference type="Proteomes" id="UP001140949">
    <property type="component" value="Unassembled WGS sequence"/>
</dbReference>
<feature type="domain" description="Protein kinase" evidence="12">
    <location>
        <begin position="115"/>
        <end position="378"/>
    </location>
</feature>
<comment type="similarity">
    <text evidence="10">Belongs to the protein kinase superfamily.</text>
</comment>
<evidence type="ECO:0000313" key="14">
    <source>
        <dbReference type="EMBL" id="KAJ6836994.1"/>
    </source>
</evidence>
<evidence type="ECO:0000256" key="1">
    <source>
        <dbReference type="ARBA" id="ARBA00000900"/>
    </source>
</evidence>
<dbReference type="Pfam" id="PF00069">
    <property type="entry name" value="Pkinase"/>
    <property type="match status" value="1"/>
</dbReference>
<evidence type="ECO:0000256" key="6">
    <source>
        <dbReference type="ARBA" id="ARBA00022777"/>
    </source>
</evidence>
<dbReference type="PROSITE" id="PS00108">
    <property type="entry name" value="PROTEIN_KINASE_ST"/>
    <property type="match status" value="1"/>
</dbReference>
<dbReference type="AlphaFoldDB" id="A0AAX6H8D4"/>
<dbReference type="InterPro" id="IPR013083">
    <property type="entry name" value="Znf_RING/FYVE/PHD"/>
</dbReference>
<evidence type="ECO:0000256" key="9">
    <source>
        <dbReference type="PROSITE-ProRule" id="PRU10141"/>
    </source>
</evidence>
<dbReference type="SMART" id="SM00220">
    <property type="entry name" value="S_TKc"/>
    <property type="match status" value="1"/>
</dbReference>
<dbReference type="CDD" id="cd16655">
    <property type="entry name" value="RING-Ubox_WDSUB1-like"/>
    <property type="match status" value="1"/>
</dbReference>
<dbReference type="GO" id="GO:0004674">
    <property type="term" value="F:protein serine/threonine kinase activity"/>
    <property type="evidence" value="ECO:0007669"/>
    <property type="project" value="UniProtKB-KW"/>
</dbReference>
<evidence type="ECO:0000256" key="11">
    <source>
        <dbReference type="SAM" id="Coils"/>
    </source>
</evidence>
<evidence type="ECO:0000259" key="13">
    <source>
        <dbReference type="PROSITE" id="PS51698"/>
    </source>
</evidence>
<dbReference type="InterPro" id="IPR051348">
    <property type="entry name" value="U-box_ubiquitin_ligases"/>
</dbReference>
<keyword evidence="5 9" id="KW-0547">Nucleotide-binding</keyword>
<dbReference type="PANTHER" id="PTHR45647:SF15">
    <property type="entry name" value="U-BOX DOMAIN-CONTAINING PROTEIN 35"/>
    <property type="match status" value="1"/>
</dbReference>
<dbReference type="InterPro" id="IPR017441">
    <property type="entry name" value="Protein_kinase_ATP_BS"/>
</dbReference>
<protein>
    <recommendedName>
        <fullName evidence="3">RING-type E3 ubiquitin transferase</fullName>
        <ecNumber evidence="3">2.3.2.27</ecNumber>
    </recommendedName>
</protein>
<evidence type="ECO:0000256" key="10">
    <source>
        <dbReference type="RuleBase" id="RU000304"/>
    </source>
</evidence>
<evidence type="ECO:0000256" key="8">
    <source>
        <dbReference type="ARBA" id="ARBA00022840"/>
    </source>
</evidence>
<keyword evidence="10" id="KW-0723">Serine/threonine-protein kinase</keyword>
<dbReference type="PANTHER" id="PTHR45647">
    <property type="entry name" value="OS02G0152300 PROTEIN"/>
    <property type="match status" value="1"/>
</dbReference>
<dbReference type="SUPFAM" id="SSF57850">
    <property type="entry name" value="RING/U-box"/>
    <property type="match status" value="1"/>
</dbReference>
<feature type="coiled-coil region" evidence="11">
    <location>
        <begin position="36"/>
        <end position="92"/>
    </location>
</feature>
<dbReference type="InterPro" id="IPR011009">
    <property type="entry name" value="Kinase-like_dom_sf"/>
</dbReference>
<dbReference type="SUPFAM" id="SSF56112">
    <property type="entry name" value="Protein kinase-like (PK-like)"/>
    <property type="match status" value="1"/>
</dbReference>
<dbReference type="PROSITE" id="PS51698">
    <property type="entry name" value="U_BOX"/>
    <property type="match status" value="1"/>
</dbReference>
<dbReference type="Pfam" id="PF04564">
    <property type="entry name" value="U-box"/>
    <property type="match status" value="1"/>
</dbReference>
<reference evidence="14" key="1">
    <citation type="journal article" date="2023" name="GigaByte">
        <title>Genome assembly of the bearded iris, Iris pallida Lam.</title>
        <authorList>
            <person name="Bruccoleri R.E."/>
            <person name="Oakeley E.J."/>
            <person name="Faust A.M.E."/>
            <person name="Altorfer M."/>
            <person name="Dessus-Babus S."/>
            <person name="Burckhardt D."/>
            <person name="Oertli M."/>
            <person name="Naumann U."/>
            <person name="Petersen F."/>
            <person name="Wong J."/>
        </authorList>
    </citation>
    <scope>NUCLEOTIDE SEQUENCE</scope>
    <source>
        <strain evidence="14">GSM-AAB239-AS_SAM_17_03QT</strain>
    </source>
</reference>
<dbReference type="EC" id="2.3.2.27" evidence="3"/>
<evidence type="ECO:0000256" key="3">
    <source>
        <dbReference type="ARBA" id="ARBA00012483"/>
    </source>
</evidence>
<dbReference type="InterPro" id="IPR000719">
    <property type="entry name" value="Prot_kinase_dom"/>
</dbReference>
<dbReference type="GO" id="GO:0005524">
    <property type="term" value="F:ATP binding"/>
    <property type="evidence" value="ECO:0007669"/>
    <property type="project" value="UniProtKB-UniRule"/>
</dbReference>
<evidence type="ECO:0000259" key="12">
    <source>
        <dbReference type="PROSITE" id="PS50011"/>
    </source>
</evidence>
<keyword evidence="4" id="KW-0808">Transferase</keyword>
<keyword evidence="11" id="KW-0175">Coiled coil</keyword>
<feature type="domain" description="U-box" evidence="13">
    <location>
        <begin position="398"/>
        <end position="471"/>
    </location>
</feature>
<dbReference type="PROSITE" id="PS50011">
    <property type="entry name" value="PROTEIN_KINASE_DOM"/>
    <property type="match status" value="1"/>
</dbReference>
<reference evidence="14" key="2">
    <citation type="submission" date="2023-04" db="EMBL/GenBank/DDBJ databases">
        <authorList>
            <person name="Bruccoleri R.E."/>
            <person name="Oakeley E.J."/>
            <person name="Faust A.-M."/>
            <person name="Dessus-Babus S."/>
            <person name="Altorfer M."/>
            <person name="Burckhardt D."/>
            <person name="Oertli M."/>
            <person name="Naumann U."/>
            <person name="Petersen F."/>
            <person name="Wong J."/>
        </authorList>
    </citation>
    <scope>NUCLEOTIDE SEQUENCE</scope>
    <source>
        <strain evidence="14">GSM-AAB239-AS_SAM_17_03QT</strain>
        <tissue evidence="14">Leaf</tissue>
    </source>
</reference>
<name>A0AAX6H8D4_IRIPA</name>
<dbReference type="EMBL" id="JANAVB010011598">
    <property type="protein sequence ID" value="KAJ6836994.1"/>
    <property type="molecule type" value="Genomic_DNA"/>
</dbReference>
<dbReference type="InterPro" id="IPR003613">
    <property type="entry name" value="Ubox_domain"/>
</dbReference>
<proteinExistence type="inferred from homology"/>
<evidence type="ECO:0000313" key="15">
    <source>
        <dbReference type="Proteomes" id="UP001140949"/>
    </source>
</evidence>
<dbReference type="Gene3D" id="3.30.200.20">
    <property type="entry name" value="Phosphorylase Kinase, domain 1"/>
    <property type="match status" value="1"/>
</dbReference>
<feature type="binding site" evidence="9">
    <location>
        <position position="142"/>
    </location>
    <ligand>
        <name>ATP</name>
        <dbReference type="ChEBI" id="CHEBI:30616"/>
    </ligand>
</feature>
<dbReference type="InterPro" id="IPR008271">
    <property type="entry name" value="Ser/Thr_kinase_AS"/>
</dbReference>
<dbReference type="GO" id="GO:0061630">
    <property type="term" value="F:ubiquitin protein ligase activity"/>
    <property type="evidence" value="ECO:0007669"/>
    <property type="project" value="UniProtKB-EC"/>
</dbReference>
<dbReference type="Gene3D" id="3.30.40.10">
    <property type="entry name" value="Zinc/RING finger domain, C3HC4 (zinc finger)"/>
    <property type="match status" value="1"/>
</dbReference>
<comment type="pathway">
    <text evidence="2">Protein modification; protein ubiquitination.</text>
</comment>
<dbReference type="SMART" id="SM00504">
    <property type="entry name" value="Ubox"/>
    <property type="match status" value="1"/>
</dbReference>
<keyword evidence="15" id="KW-1185">Reference proteome</keyword>
<keyword evidence="8 9" id="KW-0067">ATP-binding</keyword>
<dbReference type="GO" id="GO:0016567">
    <property type="term" value="P:protein ubiquitination"/>
    <property type="evidence" value="ECO:0007669"/>
    <property type="project" value="InterPro"/>
</dbReference>
<sequence>MKLQRTNQLMLLSRQLDELSARHEEEAFRLKEIRIREAMAREMARQEKEQREAAEREALVVRECAEREALHRKDIEESIAHEATEKQRLERALACSDKQYKEFTWEEIESATSCFSDNLMIGMGATGMVYKASFSNTTAAVKILQSNEGQGTKQFKQELEILGRIRHPHLLLLLGACDDRGCLVYEYMENGSLEDRLQCKDKSPPLPWQYRYRIAWEVASALVFLHSSKPDPIIHRDLKPANILLDSNFVSKIGDIGLSTLLPSMNTSMSTRYKDTAPVGTFFYIDPEYQRIGQVSLKSDTYALGVVILQLLTGKPPMGITYIVETAMESGSLADVLDSGAGQWPMKETQELALLGLNCAELRRKDRPDLKDQVLPMLEQLKGFADKAWDLAHHVSSVPPGHFICAILQELMDDPCVASDGYSYDRRAIEKWFRMNDKSPMTNLKLASKILVTNQSLLAAINDWKSRRQRHPYLNLGSDLRKAS</sequence>
<keyword evidence="7" id="KW-0833">Ubl conjugation pathway</keyword>
<dbReference type="PROSITE" id="PS00107">
    <property type="entry name" value="PROTEIN_KINASE_ATP"/>
    <property type="match status" value="1"/>
</dbReference>
<evidence type="ECO:0000256" key="2">
    <source>
        <dbReference type="ARBA" id="ARBA00004906"/>
    </source>
</evidence>
<evidence type="ECO:0000256" key="7">
    <source>
        <dbReference type="ARBA" id="ARBA00022786"/>
    </source>
</evidence>
<evidence type="ECO:0000256" key="5">
    <source>
        <dbReference type="ARBA" id="ARBA00022741"/>
    </source>
</evidence>
<comment type="catalytic activity">
    <reaction evidence="1">
        <text>S-ubiquitinyl-[E2 ubiquitin-conjugating enzyme]-L-cysteine + [acceptor protein]-L-lysine = [E2 ubiquitin-conjugating enzyme]-L-cysteine + N(6)-ubiquitinyl-[acceptor protein]-L-lysine.</text>
        <dbReference type="EC" id="2.3.2.27"/>
    </reaction>
</comment>